<dbReference type="Proteomes" id="UP000008311">
    <property type="component" value="Unassembled WGS sequence"/>
</dbReference>
<protein>
    <submittedName>
        <fullName evidence="1">Uncharacterized protein</fullName>
    </submittedName>
</protein>
<proteinExistence type="predicted"/>
<evidence type="ECO:0000313" key="1">
    <source>
        <dbReference type="EMBL" id="EEF25026.1"/>
    </source>
</evidence>
<dbReference type="EMBL" id="EQ980672">
    <property type="protein sequence ID" value="EEF25026.1"/>
    <property type="molecule type" value="Genomic_DNA"/>
</dbReference>
<reference evidence="2" key="1">
    <citation type="journal article" date="2010" name="Nat. Biotechnol.">
        <title>Draft genome sequence of the oilseed species Ricinus communis.</title>
        <authorList>
            <person name="Chan A.P."/>
            <person name="Crabtree J."/>
            <person name="Zhao Q."/>
            <person name="Lorenzi H."/>
            <person name="Orvis J."/>
            <person name="Puiu D."/>
            <person name="Melake-Berhan A."/>
            <person name="Jones K.M."/>
            <person name="Redman J."/>
            <person name="Chen G."/>
            <person name="Cahoon E.B."/>
            <person name="Gedil M."/>
            <person name="Stanke M."/>
            <person name="Haas B.J."/>
            <person name="Wortman J.R."/>
            <person name="Fraser-Liggett C.M."/>
            <person name="Ravel J."/>
            <person name="Rabinowicz P.D."/>
        </authorList>
    </citation>
    <scope>NUCLEOTIDE SEQUENCE [LARGE SCALE GENOMIC DNA]</scope>
    <source>
        <strain evidence="2">cv. Hale</strain>
    </source>
</reference>
<dbReference type="AlphaFoldDB" id="B9TGI9"/>
<accession>B9TGI9</accession>
<keyword evidence="2" id="KW-1185">Reference proteome</keyword>
<sequence>MQSARARTALLSAVLRWRNAQRRELRVIGLIAPKEDDESAARINNALIQGLLLLRTARAPGRCCPLCYLYCVTLHKTLFPGIGIAETRLSNCVS</sequence>
<name>B9TGI9_RICCO</name>
<organism evidence="1 2">
    <name type="scientific">Ricinus communis</name>
    <name type="common">Castor bean</name>
    <dbReference type="NCBI Taxonomy" id="3988"/>
    <lineage>
        <taxon>Eukaryota</taxon>
        <taxon>Viridiplantae</taxon>
        <taxon>Streptophyta</taxon>
        <taxon>Embryophyta</taxon>
        <taxon>Tracheophyta</taxon>
        <taxon>Spermatophyta</taxon>
        <taxon>Magnoliopsida</taxon>
        <taxon>eudicotyledons</taxon>
        <taxon>Gunneridae</taxon>
        <taxon>Pentapetalae</taxon>
        <taxon>rosids</taxon>
        <taxon>fabids</taxon>
        <taxon>Malpighiales</taxon>
        <taxon>Euphorbiaceae</taxon>
        <taxon>Acalyphoideae</taxon>
        <taxon>Acalypheae</taxon>
        <taxon>Ricinus</taxon>
    </lineage>
</organism>
<evidence type="ECO:0000313" key="2">
    <source>
        <dbReference type="Proteomes" id="UP000008311"/>
    </source>
</evidence>
<dbReference type="InParanoid" id="B9TGI9"/>
<gene>
    <name evidence="1" type="ORF">RCOM_1781000</name>
</gene>